<evidence type="ECO:0000256" key="4">
    <source>
        <dbReference type="ARBA" id="ARBA00022723"/>
    </source>
</evidence>
<evidence type="ECO:0000313" key="9">
    <source>
        <dbReference type="Proteomes" id="UP001177023"/>
    </source>
</evidence>
<dbReference type="EC" id="3.5.4.4" evidence="3"/>
<dbReference type="InterPro" id="IPR006330">
    <property type="entry name" value="Ado/ade_deaminase"/>
</dbReference>
<dbReference type="GO" id="GO:0006154">
    <property type="term" value="P:adenosine catabolic process"/>
    <property type="evidence" value="ECO:0007669"/>
    <property type="project" value="TreeGrafter"/>
</dbReference>
<dbReference type="InterPro" id="IPR032466">
    <property type="entry name" value="Metal_Hydrolase"/>
</dbReference>
<dbReference type="GO" id="GO:0046103">
    <property type="term" value="P:inosine biosynthetic process"/>
    <property type="evidence" value="ECO:0007669"/>
    <property type="project" value="TreeGrafter"/>
</dbReference>
<gene>
    <name evidence="8" type="ORF">MSPICULIGERA_LOCUS17909</name>
</gene>
<evidence type="ECO:0000256" key="3">
    <source>
        <dbReference type="ARBA" id="ARBA00012784"/>
    </source>
</evidence>
<keyword evidence="6" id="KW-0862">Zinc</keyword>
<dbReference type="GO" id="GO:0004000">
    <property type="term" value="F:adenosine deaminase activity"/>
    <property type="evidence" value="ECO:0007669"/>
    <property type="project" value="TreeGrafter"/>
</dbReference>
<keyword evidence="9" id="KW-1185">Reference proteome</keyword>
<evidence type="ECO:0000256" key="1">
    <source>
        <dbReference type="ARBA" id="ARBA00001947"/>
    </source>
</evidence>
<feature type="domain" description="Adenosine deaminase" evidence="7">
    <location>
        <begin position="51"/>
        <end position="396"/>
    </location>
</feature>
<evidence type="ECO:0000256" key="5">
    <source>
        <dbReference type="ARBA" id="ARBA00022801"/>
    </source>
</evidence>
<dbReference type="PANTHER" id="PTHR11409">
    <property type="entry name" value="ADENOSINE DEAMINASE"/>
    <property type="match status" value="1"/>
</dbReference>
<dbReference type="GO" id="GO:0046872">
    <property type="term" value="F:metal ion binding"/>
    <property type="evidence" value="ECO:0007669"/>
    <property type="project" value="UniProtKB-KW"/>
</dbReference>
<protein>
    <recommendedName>
        <fullName evidence="3">adenosine deaminase</fullName>
        <ecNumber evidence="3">3.5.4.4</ecNumber>
    </recommendedName>
</protein>
<dbReference type="GO" id="GO:0043103">
    <property type="term" value="P:hypoxanthine salvage"/>
    <property type="evidence" value="ECO:0007669"/>
    <property type="project" value="TreeGrafter"/>
</dbReference>
<dbReference type="SUPFAM" id="SSF51556">
    <property type="entry name" value="Metallo-dependent hydrolases"/>
    <property type="match status" value="1"/>
</dbReference>
<dbReference type="NCBIfam" id="TIGR01430">
    <property type="entry name" value="aden_deam"/>
    <property type="match status" value="1"/>
</dbReference>
<reference evidence="8" key="1">
    <citation type="submission" date="2023-06" db="EMBL/GenBank/DDBJ databases">
        <authorList>
            <person name="Delattre M."/>
        </authorList>
    </citation>
    <scope>NUCLEOTIDE SEQUENCE</scope>
    <source>
        <strain evidence="8">AF72</strain>
    </source>
</reference>
<evidence type="ECO:0000259" key="7">
    <source>
        <dbReference type="Pfam" id="PF00962"/>
    </source>
</evidence>
<dbReference type="GO" id="GO:0005829">
    <property type="term" value="C:cytosol"/>
    <property type="evidence" value="ECO:0007669"/>
    <property type="project" value="TreeGrafter"/>
</dbReference>
<comment type="similarity">
    <text evidence="2">Belongs to the metallo-dependent hydrolases superfamily. Adenosine and AMP deaminases family.</text>
</comment>
<dbReference type="Proteomes" id="UP001177023">
    <property type="component" value="Unassembled WGS sequence"/>
</dbReference>
<dbReference type="AlphaFoldDB" id="A0AA36D2X4"/>
<comment type="caution">
    <text evidence="8">The sequence shown here is derived from an EMBL/GenBank/DDBJ whole genome shotgun (WGS) entry which is preliminary data.</text>
</comment>
<dbReference type="Gene3D" id="3.20.20.140">
    <property type="entry name" value="Metal-dependent hydrolases"/>
    <property type="match status" value="1"/>
</dbReference>
<dbReference type="FunFam" id="3.20.20.140:FF:000057">
    <property type="entry name" value="Adenosine deaminase"/>
    <property type="match status" value="1"/>
</dbReference>
<dbReference type="InterPro" id="IPR001365">
    <property type="entry name" value="A_deaminase_dom"/>
</dbReference>
<evidence type="ECO:0000313" key="8">
    <source>
        <dbReference type="EMBL" id="CAJ0579701.1"/>
    </source>
</evidence>
<comment type="cofactor">
    <cofactor evidence="1">
        <name>Zn(2+)</name>
        <dbReference type="ChEBI" id="CHEBI:29105"/>
    </cofactor>
</comment>
<dbReference type="GO" id="GO:0060169">
    <property type="term" value="P:negative regulation of adenosine receptor signaling pathway"/>
    <property type="evidence" value="ECO:0007669"/>
    <property type="project" value="TreeGrafter"/>
</dbReference>
<evidence type="ECO:0000256" key="2">
    <source>
        <dbReference type="ARBA" id="ARBA00006676"/>
    </source>
</evidence>
<sequence>MGATVSNLIYGEMAPPEGASILEMNDEHTDLATDKSCPVFTEAMARKFDFPKVQLHLHLDGAVRYTTLWEMCSKKNMPVEGCTDIESFKKALISTKPGNLSQVLEAFRIILPRLAGDLESVERLAYETCEDQHNNGVIYFEARYAPHFLANTGPGIDYDKTYHKDGPVKADDVIRAVHRGFARAKADFGVEARSILCCIRAHDEWNQEILKLVDEFRDSGVVAIDIAGCADGADEKYEPSAIMVFKKAYELGIHRTVHSGEAGTDKEVIMAIEEMHAERIGHGYRIMRNPEEYKKRFVDSHEHHLEACPYSSVMTGSVPLNWPAHPIKTWIADGVNFSLSCDDPTCFDNTVCTELELVHTRIGLTKHQLWQTQLNGARAAFCNDELKQQIVDKILKAEPPKE</sequence>
<proteinExistence type="inferred from homology"/>
<dbReference type="EMBL" id="CATQJA010002657">
    <property type="protein sequence ID" value="CAJ0579701.1"/>
    <property type="molecule type" value="Genomic_DNA"/>
</dbReference>
<keyword evidence="5" id="KW-0378">Hydrolase</keyword>
<name>A0AA36D2X4_9BILA</name>
<organism evidence="8 9">
    <name type="scientific">Mesorhabditis spiculigera</name>
    <dbReference type="NCBI Taxonomy" id="96644"/>
    <lineage>
        <taxon>Eukaryota</taxon>
        <taxon>Metazoa</taxon>
        <taxon>Ecdysozoa</taxon>
        <taxon>Nematoda</taxon>
        <taxon>Chromadorea</taxon>
        <taxon>Rhabditida</taxon>
        <taxon>Rhabditina</taxon>
        <taxon>Rhabditomorpha</taxon>
        <taxon>Rhabditoidea</taxon>
        <taxon>Rhabditidae</taxon>
        <taxon>Mesorhabditinae</taxon>
        <taxon>Mesorhabditis</taxon>
    </lineage>
</organism>
<feature type="non-terminal residue" evidence="8">
    <location>
        <position position="1"/>
    </location>
</feature>
<evidence type="ECO:0000256" key="6">
    <source>
        <dbReference type="ARBA" id="ARBA00022833"/>
    </source>
</evidence>
<dbReference type="GO" id="GO:0009897">
    <property type="term" value="C:external side of plasma membrane"/>
    <property type="evidence" value="ECO:0007669"/>
    <property type="project" value="TreeGrafter"/>
</dbReference>
<keyword evidence="4" id="KW-0479">Metal-binding</keyword>
<dbReference type="PANTHER" id="PTHR11409:SF43">
    <property type="entry name" value="ADENOSINE DEAMINASE"/>
    <property type="match status" value="1"/>
</dbReference>
<dbReference type="Pfam" id="PF00962">
    <property type="entry name" value="A_deaminase"/>
    <property type="match status" value="1"/>
</dbReference>
<accession>A0AA36D2X4</accession>